<evidence type="ECO:0000256" key="4">
    <source>
        <dbReference type="ARBA" id="ARBA00016856"/>
    </source>
</evidence>
<evidence type="ECO:0000256" key="11">
    <source>
        <dbReference type="SAM" id="MobiDB-lite"/>
    </source>
</evidence>
<feature type="compositionally biased region" description="Basic and acidic residues" evidence="11">
    <location>
        <begin position="219"/>
        <end position="240"/>
    </location>
</feature>
<evidence type="ECO:0000256" key="1">
    <source>
        <dbReference type="ARBA" id="ARBA00004123"/>
    </source>
</evidence>
<dbReference type="Pfam" id="PF10258">
    <property type="entry name" value="PHAX_RNA-bd"/>
    <property type="match status" value="1"/>
</dbReference>
<dbReference type="PANTHER" id="PTHR13135">
    <property type="entry name" value="CYTOSOLIC RESINIFERATOXIN BINDING PROTEIN RBP-26"/>
    <property type="match status" value="1"/>
</dbReference>
<dbReference type="InterPro" id="IPR019385">
    <property type="entry name" value="PHAX_RNA-binding_domain"/>
</dbReference>
<comment type="similarity">
    <text evidence="3">Belongs to the PHAX family.</text>
</comment>
<dbReference type="KEGG" id="cam:101513604"/>
<organism evidence="13 14">
    <name type="scientific">Cicer arietinum</name>
    <name type="common">Chickpea</name>
    <name type="synonym">Garbanzo</name>
    <dbReference type="NCBI Taxonomy" id="3827"/>
    <lineage>
        <taxon>Eukaryota</taxon>
        <taxon>Viridiplantae</taxon>
        <taxon>Streptophyta</taxon>
        <taxon>Embryophyta</taxon>
        <taxon>Tracheophyta</taxon>
        <taxon>Spermatophyta</taxon>
        <taxon>Magnoliopsida</taxon>
        <taxon>eudicotyledons</taxon>
        <taxon>Gunneridae</taxon>
        <taxon>Pentapetalae</taxon>
        <taxon>rosids</taxon>
        <taxon>fabids</taxon>
        <taxon>Fabales</taxon>
        <taxon>Fabaceae</taxon>
        <taxon>Papilionoideae</taxon>
        <taxon>50 kb inversion clade</taxon>
        <taxon>NPAAA clade</taxon>
        <taxon>Hologalegina</taxon>
        <taxon>IRL clade</taxon>
        <taxon>Cicereae</taxon>
        <taxon>Cicer</taxon>
    </lineage>
</organism>
<keyword evidence="9" id="KW-0539">Nucleus</keyword>
<evidence type="ECO:0000256" key="9">
    <source>
        <dbReference type="ARBA" id="ARBA00023242"/>
    </source>
</evidence>
<evidence type="ECO:0000256" key="6">
    <source>
        <dbReference type="ARBA" id="ARBA00022490"/>
    </source>
</evidence>
<dbReference type="PaxDb" id="3827-XP_004498918.1"/>
<dbReference type="GO" id="GO:0005634">
    <property type="term" value="C:nucleus"/>
    <property type="evidence" value="ECO:0007669"/>
    <property type="project" value="UniProtKB-SubCell"/>
</dbReference>
<dbReference type="STRING" id="3827.A0A1S2Y514"/>
<dbReference type="InterPro" id="IPR039047">
    <property type="entry name" value="PHAX"/>
</dbReference>
<evidence type="ECO:0000256" key="2">
    <source>
        <dbReference type="ARBA" id="ARBA00004496"/>
    </source>
</evidence>
<dbReference type="GO" id="GO:0003723">
    <property type="term" value="F:RNA binding"/>
    <property type="evidence" value="ECO:0007669"/>
    <property type="project" value="UniProtKB-KW"/>
</dbReference>
<keyword evidence="7" id="KW-0694">RNA-binding</keyword>
<dbReference type="GeneID" id="101513604"/>
<comment type="subcellular location">
    <subcellularLocation>
        <location evidence="2">Cytoplasm</location>
    </subcellularLocation>
    <subcellularLocation>
        <location evidence="1">Nucleus</location>
    </subcellularLocation>
</comment>
<feature type="domain" description="Phosphorylated adapter RNA export protein RNA-binding" evidence="12">
    <location>
        <begin position="94"/>
        <end position="173"/>
    </location>
</feature>
<evidence type="ECO:0000256" key="5">
    <source>
        <dbReference type="ARBA" id="ARBA00022448"/>
    </source>
</evidence>
<dbReference type="RefSeq" id="XP_004498918.1">
    <property type="nucleotide sequence ID" value="XM_004498861.3"/>
</dbReference>
<evidence type="ECO:0000313" key="13">
    <source>
        <dbReference type="Proteomes" id="UP000087171"/>
    </source>
</evidence>
<evidence type="ECO:0000256" key="10">
    <source>
        <dbReference type="ARBA" id="ARBA00030834"/>
    </source>
</evidence>
<reference evidence="13" key="1">
    <citation type="journal article" date="2013" name="Nat. Biotechnol.">
        <title>Draft genome sequence of chickpea (Cicer arietinum) provides a resource for trait improvement.</title>
        <authorList>
            <person name="Varshney R.K."/>
            <person name="Song C."/>
            <person name="Saxena R.K."/>
            <person name="Azam S."/>
            <person name="Yu S."/>
            <person name="Sharpe A.G."/>
            <person name="Cannon S."/>
            <person name="Baek J."/>
            <person name="Rosen B.D."/>
            <person name="Tar'an B."/>
            <person name="Millan T."/>
            <person name="Zhang X."/>
            <person name="Ramsay L.D."/>
            <person name="Iwata A."/>
            <person name="Wang Y."/>
            <person name="Nelson W."/>
            <person name="Farmer A.D."/>
            <person name="Gaur P.M."/>
            <person name="Soderlund C."/>
            <person name="Penmetsa R.V."/>
            <person name="Xu C."/>
            <person name="Bharti A.K."/>
            <person name="He W."/>
            <person name="Winter P."/>
            <person name="Zhao S."/>
            <person name="Hane J.K."/>
            <person name="Carrasquilla-Garcia N."/>
            <person name="Condie J.A."/>
            <person name="Upadhyaya H.D."/>
            <person name="Luo M.C."/>
            <person name="Thudi M."/>
            <person name="Gowda C.L."/>
            <person name="Singh N.P."/>
            <person name="Lichtenzveig J."/>
            <person name="Gali K.K."/>
            <person name="Rubio J."/>
            <person name="Nadarajan N."/>
            <person name="Dolezel J."/>
            <person name="Bansal K.C."/>
            <person name="Xu X."/>
            <person name="Edwards D."/>
            <person name="Zhang G."/>
            <person name="Kahl G."/>
            <person name="Gil J."/>
            <person name="Singh K.B."/>
            <person name="Datta S.K."/>
            <person name="Jackson S.A."/>
            <person name="Wang J."/>
            <person name="Cook D.R."/>
        </authorList>
    </citation>
    <scope>NUCLEOTIDE SEQUENCE [LARGE SCALE GENOMIC DNA]</scope>
    <source>
        <strain evidence="13">cv. CDC Frontier</strain>
    </source>
</reference>
<dbReference type="GO" id="GO:0005737">
    <property type="term" value="C:cytoplasm"/>
    <property type="evidence" value="ECO:0007669"/>
    <property type="project" value="UniProtKB-SubCell"/>
</dbReference>
<dbReference type="GO" id="GO:0015031">
    <property type="term" value="P:protein transport"/>
    <property type="evidence" value="ECO:0007669"/>
    <property type="project" value="UniProtKB-KW"/>
</dbReference>
<feature type="region of interest" description="Disordered" evidence="11">
    <location>
        <begin position="1"/>
        <end position="23"/>
    </location>
</feature>
<keyword evidence="8" id="KW-0653">Protein transport</keyword>
<dbReference type="eggNOG" id="KOG3948">
    <property type="taxonomic scope" value="Eukaryota"/>
</dbReference>
<feature type="region of interest" description="Disordered" evidence="11">
    <location>
        <begin position="183"/>
        <end position="240"/>
    </location>
</feature>
<dbReference type="AlphaFoldDB" id="A0A1S2Y514"/>
<dbReference type="InterPro" id="IPR038092">
    <property type="entry name" value="PHAX_RNA-binding_sf"/>
</dbReference>
<evidence type="ECO:0000313" key="14">
    <source>
        <dbReference type="RefSeq" id="XP_004498918.1"/>
    </source>
</evidence>
<dbReference type="Proteomes" id="UP000087171">
    <property type="component" value="Chromosome Ca4"/>
</dbReference>
<dbReference type="Gene3D" id="1.10.10.1440">
    <property type="entry name" value="PHAX RNA-binding domain"/>
    <property type="match status" value="1"/>
</dbReference>
<evidence type="ECO:0000256" key="7">
    <source>
        <dbReference type="ARBA" id="ARBA00022884"/>
    </source>
</evidence>
<dbReference type="GO" id="GO:0006408">
    <property type="term" value="P:snRNA export from nucleus"/>
    <property type="evidence" value="ECO:0007669"/>
    <property type="project" value="InterPro"/>
</dbReference>
<dbReference type="PANTHER" id="PTHR13135:SF0">
    <property type="entry name" value="PHOSPHORYLATED ADAPTER RNA EXPORT PROTEIN"/>
    <property type="match status" value="1"/>
</dbReference>
<keyword evidence="6" id="KW-0963">Cytoplasm</keyword>
<name>A0A1S2Y514_CICAR</name>
<evidence type="ECO:0000259" key="12">
    <source>
        <dbReference type="Pfam" id="PF10258"/>
    </source>
</evidence>
<dbReference type="OrthoDB" id="20573at2759"/>
<feature type="compositionally biased region" description="Polar residues" evidence="11">
    <location>
        <begin position="194"/>
        <end position="216"/>
    </location>
</feature>
<gene>
    <name evidence="14" type="primary">LOC101513604</name>
</gene>
<sequence>MEGDENILEAIYEEDDDDNNLDDDVEMLDIEEGELIEHHQSQQNGVVAQENNNINNETDINNQKPKPLSKNRRRKNKRKRKTSGSDSININRFVIETCRRLKEKKSYMVYTAVGCLGVSALSDLVKEVDAIQSCGGQMTADGKRYRTGGGVLWSIIKVREPNAYKEIMKKAKEFEKQFRQPYIKPPPMQKMEDSSQGVPCTFSSVHQDNDSENPSCASKIDDQHEPSVSQEKRIPVRDRLRIPVSYDDDLLGASVDNDATLP</sequence>
<reference evidence="14" key="2">
    <citation type="submission" date="2025-08" db="UniProtKB">
        <authorList>
            <consortium name="RefSeq"/>
        </authorList>
    </citation>
    <scope>IDENTIFICATION</scope>
    <source>
        <tissue evidence="14">Etiolated seedlings</tissue>
    </source>
</reference>
<feature type="compositionally biased region" description="Basic residues" evidence="11">
    <location>
        <begin position="67"/>
        <end position="82"/>
    </location>
</feature>
<accession>A0A1S2Y514</accession>
<evidence type="ECO:0000256" key="3">
    <source>
        <dbReference type="ARBA" id="ARBA00006094"/>
    </source>
</evidence>
<evidence type="ECO:0000256" key="8">
    <source>
        <dbReference type="ARBA" id="ARBA00022927"/>
    </source>
</evidence>
<feature type="region of interest" description="Disordered" evidence="11">
    <location>
        <begin position="52"/>
        <end position="85"/>
    </location>
</feature>
<protein>
    <recommendedName>
        <fullName evidence="4">Phosphorylated adapter RNA export protein</fullName>
    </recommendedName>
    <alternativeName>
        <fullName evidence="10">RNA U small nuclear RNA export adapter protein</fullName>
    </alternativeName>
</protein>
<feature type="compositionally biased region" description="Low complexity" evidence="11">
    <location>
        <begin position="52"/>
        <end position="62"/>
    </location>
</feature>
<keyword evidence="13" id="KW-1185">Reference proteome</keyword>
<proteinExistence type="inferred from homology"/>
<keyword evidence="5" id="KW-0813">Transport</keyword>